<dbReference type="PANTHER" id="PTHR45771">
    <property type="entry name" value="HOMEOTIC PROTEIN DEFORMED"/>
    <property type="match status" value="1"/>
</dbReference>
<dbReference type="Gene3D" id="1.10.10.60">
    <property type="entry name" value="Homeodomain-like"/>
    <property type="match status" value="1"/>
</dbReference>
<dbReference type="AlphaFoldDB" id="A0A5K3EG04"/>
<dbReference type="GO" id="GO:0000981">
    <property type="term" value="F:DNA-binding transcription factor activity, RNA polymerase II-specific"/>
    <property type="evidence" value="ECO:0007669"/>
    <property type="project" value="InterPro"/>
</dbReference>
<dbReference type="SUPFAM" id="SSF46689">
    <property type="entry name" value="Homeodomain-like"/>
    <property type="match status" value="1"/>
</dbReference>
<evidence type="ECO:0000256" key="3">
    <source>
        <dbReference type="ARBA" id="ARBA00023125"/>
    </source>
</evidence>
<evidence type="ECO:0000256" key="7">
    <source>
        <dbReference type="RuleBase" id="RU000682"/>
    </source>
</evidence>
<organism evidence="10">
    <name type="scientific">Mesocestoides corti</name>
    <name type="common">Flatworm</name>
    <dbReference type="NCBI Taxonomy" id="53468"/>
    <lineage>
        <taxon>Eukaryota</taxon>
        <taxon>Metazoa</taxon>
        <taxon>Spiralia</taxon>
        <taxon>Lophotrochozoa</taxon>
        <taxon>Platyhelminthes</taxon>
        <taxon>Cestoda</taxon>
        <taxon>Eucestoda</taxon>
        <taxon>Cyclophyllidea</taxon>
        <taxon>Mesocestoididae</taxon>
        <taxon>Mesocestoides</taxon>
    </lineage>
</organism>
<evidence type="ECO:0000259" key="9">
    <source>
        <dbReference type="PROSITE" id="PS50071"/>
    </source>
</evidence>
<keyword evidence="4 6" id="KW-0371">Homeobox</keyword>
<feature type="domain" description="Homeobox" evidence="9">
    <location>
        <begin position="89"/>
        <end position="149"/>
    </location>
</feature>
<proteinExistence type="predicted"/>
<evidence type="ECO:0000256" key="8">
    <source>
        <dbReference type="SAM" id="MobiDB-lite"/>
    </source>
</evidence>
<feature type="region of interest" description="Disordered" evidence="8">
    <location>
        <begin position="309"/>
        <end position="333"/>
    </location>
</feature>
<dbReference type="PRINTS" id="PR00024">
    <property type="entry name" value="HOMEOBOX"/>
</dbReference>
<keyword evidence="5 6" id="KW-0539">Nucleus</keyword>
<comment type="subcellular location">
    <subcellularLocation>
        <location evidence="1 6 7">Nucleus</location>
    </subcellularLocation>
</comment>
<sequence length="333" mass="37002">GIVTQGPVKSGKQPNSGSQKLNEGSKVRKRPIDDDQISKKSFPDSEKLEHVPESFDSLNQGSEDSDAASGTDGGTGGDDLGLDMVGSSCDPKRTRTAYTRQQILELEKEFHYNKYLTRKRRLEIAHTLSLSERQIKIWFQNRRMKWKKEHCLPGNKQRLSEPPLLNLPNQNFHIRNPDPMQFCVSRHNFEISSGTTDPMAPSRFLPFFPKYLSSAAGVTKPMGVMSLSAPPKRFYGDGAVATPDFYSGLLTGGWQSKVSSQHQIRLHTSSSYDAGYINNTNSNSNSTFFASAQKNPNFSLDDEIAMAGSNNGNEMDLSDMERGGIKKEGQIDK</sequence>
<dbReference type="InterPro" id="IPR009057">
    <property type="entry name" value="Homeodomain-like_sf"/>
</dbReference>
<accession>A0A5K3EG04</accession>
<evidence type="ECO:0000256" key="1">
    <source>
        <dbReference type="ARBA" id="ARBA00004123"/>
    </source>
</evidence>
<evidence type="ECO:0000256" key="5">
    <source>
        <dbReference type="ARBA" id="ARBA00023242"/>
    </source>
</evidence>
<dbReference type="InterPro" id="IPR001356">
    <property type="entry name" value="HD"/>
</dbReference>
<keyword evidence="3 6" id="KW-0238">DNA-binding</keyword>
<dbReference type="GO" id="GO:0045944">
    <property type="term" value="P:positive regulation of transcription by RNA polymerase II"/>
    <property type="evidence" value="ECO:0007669"/>
    <property type="project" value="TreeGrafter"/>
</dbReference>
<dbReference type="InterPro" id="IPR020479">
    <property type="entry name" value="HD_metazoa"/>
</dbReference>
<feature type="DNA-binding region" description="Homeobox" evidence="6">
    <location>
        <begin position="91"/>
        <end position="150"/>
    </location>
</feature>
<name>A0A5K3EG04_MESCO</name>
<dbReference type="GO" id="GO:0048513">
    <property type="term" value="P:animal organ development"/>
    <property type="evidence" value="ECO:0007669"/>
    <property type="project" value="UniProtKB-ARBA"/>
</dbReference>
<dbReference type="GO" id="GO:0000978">
    <property type="term" value="F:RNA polymerase II cis-regulatory region sequence-specific DNA binding"/>
    <property type="evidence" value="ECO:0007669"/>
    <property type="project" value="TreeGrafter"/>
</dbReference>
<evidence type="ECO:0000313" key="10">
    <source>
        <dbReference type="WBParaSite" id="MCU_000259-RA"/>
    </source>
</evidence>
<dbReference type="PROSITE" id="PS00027">
    <property type="entry name" value="HOMEOBOX_1"/>
    <property type="match status" value="1"/>
</dbReference>
<feature type="compositionally biased region" description="Basic and acidic residues" evidence="8">
    <location>
        <begin position="319"/>
        <end position="333"/>
    </location>
</feature>
<feature type="compositionally biased region" description="Basic and acidic residues" evidence="8">
    <location>
        <begin position="23"/>
        <end position="53"/>
    </location>
</feature>
<evidence type="ECO:0000256" key="4">
    <source>
        <dbReference type="ARBA" id="ARBA00023155"/>
    </source>
</evidence>
<dbReference type="GO" id="GO:0009952">
    <property type="term" value="P:anterior/posterior pattern specification"/>
    <property type="evidence" value="ECO:0007669"/>
    <property type="project" value="TreeGrafter"/>
</dbReference>
<feature type="region of interest" description="Disordered" evidence="8">
    <location>
        <begin position="1"/>
        <end position="93"/>
    </location>
</feature>
<keyword evidence="2" id="KW-0217">Developmental protein</keyword>
<dbReference type="WBParaSite" id="MCU_000259-RA">
    <property type="protein sequence ID" value="MCU_000259-RA"/>
    <property type="gene ID" value="MCU_000259"/>
</dbReference>
<dbReference type="InterPro" id="IPR050609">
    <property type="entry name" value="Antp_homeobox_Deformed_sf"/>
</dbReference>
<evidence type="ECO:0000256" key="6">
    <source>
        <dbReference type="PROSITE-ProRule" id="PRU00108"/>
    </source>
</evidence>
<dbReference type="FunFam" id="1.10.10.60:FF:000176">
    <property type="entry name" value="pancreas/duodenum homeobox protein 1"/>
    <property type="match status" value="1"/>
</dbReference>
<dbReference type="PANTHER" id="PTHR45771:SF6">
    <property type="entry name" value="HOMEOTIC PROTEIN SEX COMBS REDUCED"/>
    <property type="match status" value="1"/>
</dbReference>
<dbReference type="SMART" id="SM00389">
    <property type="entry name" value="HOX"/>
    <property type="match status" value="1"/>
</dbReference>
<feature type="compositionally biased region" description="Polar residues" evidence="8">
    <location>
        <begin position="12"/>
        <end position="22"/>
    </location>
</feature>
<evidence type="ECO:0000256" key="2">
    <source>
        <dbReference type="ARBA" id="ARBA00022473"/>
    </source>
</evidence>
<dbReference type="Pfam" id="PF00046">
    <property type="entry name" value="Homeodomain"/>
    <property type="match status" value="1"/>
</dbReference>
<dbReference type="PROSITE" id="PS50071">
    <property type="entry name" value="HOMEOBOX_2"/>
    <property type="match status" value="1"/>
</dbReference>
<dbReference type="InterPro" id="IPR017970">
    <property type="entry name" value="Homeobox_CS"/>
</dbReference>
<dbReference type="CDD" id="cd00086">
    <property type="entry name" value="homeodomain"/>
    <property type="match status" value="1"/>
</dbReference>
<reference evidence="10" key="1">
    <citation type="submission" date="2019-11" db="UniProtKB">
        <authorList>
            <consortium name="WormBaseParasite"/>
        </authorList>
    </citation>
    <scope>IDENTIFICATION</scope>
</reference>
<dbReference type="GO" id="GO:0005654">
    <property type="term" value="C:nucleoplasm"/>
    <property type="evidence" value="ECO:0007669"/>
    <property type="project" value="TreeGrafter"/>
</dbReference>
<protein>
    <submittedName>
        <fullName evidence="10">Homeobox domain-containing protein</fullName>
    </submittedName>
</protein>